<reference evidence="2" key="1">
    <citation type="submission" date="2018-02" db="EMBL/GenBank/DDBJ databases">
        <title>Genome sequence of Desulfocucumis palustris strain NAW-5.</title>
        <authorList>
            <person name="Watanabe M."/>
            <person name="Kojima H."/>
            <person name="Fukui M."/>
        </authorList>
    </citation>
    <scope>NUCLEOTIDE SEQUENCE [LARGE SCALE GENOMIC DNA]</scope>
    <source>
        <strain evidence="2">NAW-5</strain>
    </source>
</reference>
<dbReference type="PROSITE" id="PS51257">
    <property type="entry name" value="PROKAR_LIPOPROTEIN"/>
    <property type="match status" value="1"/>
</dbReference>
<sequence>MEGNKVCISSAIKCCPYCGMPQISCSCNKGCKINYPKCGQNQRPHTHKYFGFTELAGECNQHLHHFYGYTSQTIPKSNRHCHAIMVNTDSVENHRHDIGLTTESAVSIGKGKHIHIIKGVTTLNDNHTHDFIFTTLIEKNS</sequence>
<dbReference type="Proteomes" id="UP000239549">
    <property type="component" value="Unassembled WGS sequence"/>
</dbReference>
<dbReference type="RefSeq" id="WP_104371668.1">
    <property type="nucleotide sequence ID" value="NZ_BFAV01000079.1"/>
</dbReference>
<gene>
    <name evidence="1" type="ORF">DCCM_2336</name>
</gene>
<proteinExistence type="predicted"/>
<dbReference type="InterPro" id="IPR024307">
    <property type="entry name" value="YmaF"/>
</dbReference>
<protein>
    <recommendedName>
        <fullName evidence="3">YmaF family protein</fullName>
    </recommendedName>
</protein>
<name>A0A2L2XAE0_9FIRM</name>
<comment type="caution">
    <text evidence="1">The sequence shown here is derived from an EMBL/GenBank/DDBJ whole genome shotgun (WGS) entry which is preliminary data.</text>
</comment>
<dbReference type="EMBL" id="BFAV01000079">
    <property type="protein sequence ID" value="GBF33237.1"/>
    <property type="molecule type" value="Genomic_DNA"/>
</dbReference>
<dbReference type="AlphaFoldDB" id="A0A2L2XAE0"/>
<evidence type="ECO:0008006" key="3">
    <source>
        <dbReference type="Google" id="ProtNLM"/>
    </source>
</evidence>
<evidence type="ECO:0000313" key="1">
    <source>
        <dbReference type="EMBL" id="GBF33237.1"/>
    </source>
</evidence>
<accession>A0A2L2XAE0</accession>
<dbReference type="OrthoDB" id="2967209at2"/>
<evidence type="ECO:0000313" key="2">
    <source>
        <dbReference type="Proteomes" id="UP000239549"/>
    </source>
</evidence>
<dbReference type="Pfam" id="PF12788">
    <property type="entry name" value="YmaF"/>
    <property type="match status" value="1"/>
</dbReference>
<keyword evidence="2" id="KW-1185">Reference proteome</keyword>
<organism evidence="1 2">
    <name type="scientific">Desulfocucumis palustris</name>
    <dbReference type="NCBI Taxonomy" id="1898651"/>
    <lineage>
        <taxon>Bacteria</taxon>
        <taxon>Bacillati</taxon>
        <taxon>Bacillota</taxon>
        <taxon>Clostridia</taxon>
        <taxon>Eubacteriales</taxon>
        <taxon>Desulfocucumaceae</taxon>
        <taxon>Desulfocucumis</taxon>
    </lineage>
</organism>